<gene>
    <name evidence="1" type="ORF">GR170_14750</name>
</gene>
<organism evidence="1 2">
    <name type="scientific">Pseudooceanicola albus</name>
    <dbReference type="NCBI Taxonomy" id="2692189"/>
    <lineage>
        <taxon>Bacteria</taxon>
        <taxon>Pseudomonadati</taxon>
        <taxon>Pseudomonadota</taxon>
        <taxon>Alphaproteobacteria</taxon>
        <taxon>Rhodobacterales</taxon>
        <taxon>Paracoccaceae</taxon>
        <taxon>Pseudooceanicola</taxon>
    </lineage>
</organism>
<dbReference type="EMBL" id="WUMU01000016">
    <property type="protein sequence ID" value="MXN19100.1"/>
    <property type="molecule type" value="Genomic_DNA"/>
</dbReference>
<proteinExistence type="predicted"/>
<dbReference type="RefSeq" id="WP_160895218.1">
    <property type="nucleotide sequence ID" value="NZ_WUMU01000016.1"/>
</dbReference>
<dbReference type="Proteomes" id="UP000477911">
    <property type="component" value="Unassembled WGS sequence"/>
</dbReference>
<evidence type="ECO:0000313" key="1">
    <source>
        <dbReference type="EMBL" id="MXN19100.1"/>
    </source>
</evidence>
<accession>A0A6L7G737</accession>
<name>A0A6L7G737_9RHOB</name>
<keyword evidence="2" id="KW-1185">Reference proteome</keyword>
<reference evidence="1 2" key="1">
    <citation type="submission" date="2019-12" db="EMBL/GenBank/DDBJ databases">
        <authorList>
            <person name="Li M."/>
        </authorList>
    </citation>
    <scope>NUCLEOTIDE SEQUENCE [LARGE SCALE GENOMIC DNA]</scope>
    <source>
        <strain evidence="1 2">GBMRC 2024</strain>
    </source>
</reference>
<protein>
    <submittedName>
        <fullName evidence="1">Uncharacterized protein</fullName>
    </submittedName>
</protein>
<dbReference type="AlphaFoldDB" id="A0A6L7G737"/>
<evidence type="ECO:0000313" key="2">
    <source>
        <dbReference type="Proteomes" id="UP000477911"/>
    </source>
</evidence>
<sequence length="136" mass="14692">MSNFSEHQAEQDALTARYDDLSPIGNLAHTLGAGISTCEDEAAALAYCAERQDKMDAAELRIFDEARADANEDTARAMLSEQELATVLAALRFYQEKGMGDPENRSDAIHEIATDCGSCISLDASGIDDLCEKLNS</sequence>
<comment type="caution">
    <text evidence="1">The sequence shown here is derived from an EMBL/GenBank/DDBJ whole genome shotgun (WGS) entry which is preliminary data.</text>
</comment>